<keyword evidence="5" id="KW-0804">Transcription</keyword>
<dbReference type="PANTHER" id="PTHR31845">
    <property type="entry name" value="FINGER DOMAIN PROTEIN, PUTATIVE-RELATED"/>
    <property type="match status" value="1"/>
</dbReference>
<dbReference type="GO" id="GO:0000976">
    <property type="term" value="F:transcription cis-regulatory region binding"/>
    <property type="evidence" value="ECO:0007669"/>
    <property type="project" value="TreeGrafter"/>
</dbReference>
<feature type="compositionally biased region" description="Low complexity" evidence="7">
    <location>
        <begin position="1"/>
        <end position="13"/>
    </location>
</feature>
<keyword evidence="4" id="KW-0238">DNA-binding</keyword>
<dbReference type="STRING" id="857340.A0A086T9W4"/>
<sequence>MASLPPAAAATAPQRPVKSCTECKQSKVSPPKKRKKKREATRGSTTDRLPVQQLRCDAKARFPNPCSRCQSKNLLCTVDASFKRTPARKRLEAMSRELQELRSLKEGERHGSVTDRTAGSSSSLEYPPAEEAEDDFGIHSVIISLSDVFLEPAAVTDIFTIFAHLFRPQLPIIGAMSTARIHEYQPLLFWTIIAVVVHRSPREGHMELFAQLRKPYTAYLREQIMQAPLPLYKIQALLLLIEWPLGVESQTLDPGWLYCGIATQAARYMSLDRQPSAPSLRSLGVAAGSVRARVHTWLGCFYVATALAMHLGLPSPIDSDIDFAAIQTFLRQNAVPPYFATRVRVQLVVAKFTSLLSHDIGDAASSSLIRLLDTELDALKPDGFGDPEYSKAAELCILDAKMHFYTLFVTKFPHSAASRQIMLRTAFTAALRIIRISTSEWRDFPESRTDPSFVQRQKSLHKNHYRSLALATIFLLRFFHRSDAASAEEQQLAANHISLAGEHFKALSTAPRDEYIRTAKVFEILARMPLSAVEPSKMRLTHRMGVSIVLDAVTNATEVRGQQVEMDDDDRPAPPENQTDPAIFQTNFEVPYYSGQSGSDEDILRELWNDPFLSMLNFEPMSPMGEY</sequence>
<evidence type="ECO:0000256" key="5">
    <source>
        <dbReference type="ARBA" id="ARBA00023163"/>
    </source>
</evidence>
<dbReference type="HOGENOM" id="CLU_011455_3_1_1"/>
<feature type="compositionally biased region" description="Basic residues" evidence="7">
    <location>
        <begin position="30"/>
        <end position="39"/>
    </location>
</feature>
<evidence type="ECO:0000256" key="1">
    <source>
        <dbReference type="ARBA" id="ARBA00004123"/>
    </source>
</evidence>
<dbReference type="AlphaFoldDB" id="A0A086T9W4"/>
<dbReference type="EMBL" id="JPKY01000022">
    <property type="protein sequence ID" value="KFH46146.1"/>
    <property type="molecule type" value="Genomic_DNA"/>
</dbReference>
<dbReference type="InterPro" id="IPR051089">
    <property type="entry name" value="prtT"/>
</dbReference>
<gene>
    <name evidence="9" type="ORF">ACRE_029890</name>
</gene>
<protein>
    <submittedName>
        <fullName evidence="9">Putative transcription factor-like protein</fullName>
    </submittedName>
</protein>
<name>A0A086T9W4_HAPC1</name>
<feature type="region of interest" description="Disordered" evidence="7">
    <location>
        <begin position="563"/>
        <end position="585"/>
    </location>
</feature>
<dbReference type="Pfam" id="PF04082">
    <property type="entry name" value="Fungal_trans"/>
    <property type="match status" value="1"/>
</dbReference>
<evidence type="ECO:0000259" key="8">
    <source>
        <dbReference type="Pfam" id="PF04082"/>
    </source>
</evidence>
<dbReference type="PANTHER" id="PTHR31845:SF21">
    <property type="entry name" value="REGULATORY PROTEIN LEU3"/>
    <property type="match status" value="1"/>
</dbReference>
<proteinExistence type="predicted"/>
<keyword evidence="2" id="KW-0479">Metal-binding</keyword>
<evidence type="ECO:0000256" key="2">
    <source>
        <dbReference type="ARBA" id="ARBA00022723"/>
    </source>
</evidence>
<dbReference type="GO" id="GO:0000981">
    <property type="term" value="F:DNA-binding transcription factor activity, RNA polymerase II-specific"/>
    <property type="evidence" value="ECO:0007669"/>
    <property type="project" value="InterPro"/>
</dbReference>
<organism evidence="9 10">
    <name type="scientific">Hapsidospora chrysogenum (strain ATCC 11550 / CBS 779.69 / DSM 880 / IAM 14645 / JCM 23072 / IMI 49137)</name>
    <name type="common">Acremonium chrysogenum</name>
    <dbReference type="NCBI Taxonomy" id="857340"/>
    <lineage>
        <taxon>Eukaryota</taxon>
        <taxon>Fungi</taxon>
        <taxon>Dikarya</taxon>
        <taxon>Ascomycota</taxon>
        <taxon>Pezizomycotina</taxon>
        <taxon>Sordariomycetes</taxon>
        <taxon>Hypocreomycetidae</taxon>
        <taxon>Hypocreales</taxon>
        <taxon>Bionectriaceae</taxon>
        <taxon>Hapsidospora</taxon>
    </lineage>
</organism>
<dbReference type="InterPro" id="IPR007219">
    <property type="entry name" value="XnlR_reg_dom"/>
</dbReference>
<feature type="region of interest" description="Disordered" evidence="7">
    <location>
        <begin position="1"/>
        <end position="48"/>
    </location>
</feature>
<reference evidence="10" key="1">
    <citation type="journal article" date="2014" name="Genome Announc.">
        <title>Genome sequence and annotation of Acremonium chrysogenum, producer of the beta-lactam antibiotic cephalosporin C.</title>
        <authorList>
            <person name="Terfehr D."/>
            <person name="Dahlmann T.A."/>
            <person name="Specht T."/>
            <person name="Zadra I."/>
            <person name="Kuernsteiner H."/>
            <person name="Kueck U."/>
        </authorList>
    </citation>
    <scope>NUCLEOTIDE SEQUENCE [LARGE SCALE GENOMIC DNA]</scope>
    <source>
        <strain evidence="10">ATCC 11550 / CBS 779.69 / DSM 880 / IAM 14645 / JCM 23072 / IMI 49137</strain>
    </source>
</reference>
<keyword evidence="10" id="KW-1185">Reference proteome</keyword>
<evidence type="ECO:0000256" key="3">
    <source>
        <dbReference type="ARBA" id="ARBA00023015"/>
    </source>
</evidence>
<dbReference type="Proteomes" id="UP000029964">
    <property type="component" value="Unassembled WGS sequence"/>
</dbReference>
<evidence type="ECO:0000313" key="10">
    <source>
        <dbReference type="Proteomes" id="UP000029964"/>
    </source>
</evidence>
<dbReference type="Gene3D" id="4.10.240.10">
    <property type="entry name" value="Zn(2)-C6 fungal-type DNA-binding domain"/>
    <property type="match status" value="1"/>
</dbReference>
<comment type="subcellular location">
    <subcellularLocation>
        <location evidence="1">Nucleus</location>
    </subcellularLocation>
</comment>
<evidence type="ECO:0000256" key="7">
    <source>
        <dbReference type="SAM" id="MobiDB-lite"/>
    </source>
</evidence>
<keyword evidence="6" id="KW-0539">Nucleus</keyword>
<feature type="compositionally biased region" description="Polar residues" evidence="7">
    <location>
        <begin position="576"/>
        <end position="585"/>
    </location>
</feature>
<dbReference type="GO" id="GO:0006351">
    <property type="term" value="P:DNA-templated transcription"/>
    <property type="evidence" value="ECO:0007669"/>
    <property type="project" value="InterPro"/>
</dbReference>
<keyword evidence="3" id="KW-0805">Transcription regulation</keyword>
<dbReference type="GO" id="GO:0005634">
    <property type="term" value="C:nucleus"/>
    <property type="evidence" value="ECO:0007669"/>
    <property type="project" value="UniProtKB-SubCell"/>
</dbReference>
<evidence type="ECO:0000256" key="4">
    <source>
        <dbReference type="ARBA" id="ARBA00023125"/>
    </source>
</evidence>
<feature type="domain" description="Xylanolytic transcriptional activator regulatory" evidence="8">
    <location>
        <begin position="161"/>
        <end position="322"/>
    </location>
</feature>
<dbReference type="InterPro" id="IPR036864">
    <property type="entry name" value="Zn2-C6_fun-type_DNA-bd_sf"/>
</dbReference>
<comment type="caution">
    <text evidence="9">The sequence shown here is derived from an EMBL/GenBank/DDBJ whole genome shotgun (WGS) entry which is preliminary data.</text>
</comment>
<dbReference type="InterPro" id="IPR001138">
    <property type="entry name" value="Zn2Cys6_DnaBD"/>
</dbReference>
<accession>A0A086T9W4</accession>
<feature type="region of interest" description="Disordered" evidence="7">
    <location>
        <begin position="103"/>
        <end position="127"/>
    </location>
</feature>
<evidence type="ECO:0000256" key="6">
    <source>
        <dbReference type="ARBA" id="ARBA00023242"/>
    </source>
</evidence>
<feature type="compositionally biased region" description="Basic and acidic residues" evidence="7">
    <location>
        <begin position="103"/>
        <end position="113"/>
    </location>
</feature>
<feature type="compositionally biased region" description="Polar residues" evidence="7">
    <location>
        <begin position="114"/>
        <end position="124"/>
    </location>
</feature>
<dbReference type="OrthoDB" id="3163292at2759"/>
<evidence type="ECO:0000313" key="9">
    <source>
        <dbReference type="EMBL" id="KFH46146.1"/>
    </source>
</evidence>
<dbReference type="GO" id="GO:0008270">
    <property type="term" value="F:zinc ion binding"/>
    <property type="evidence" value="ECO:0007669"/>
    <property type="project" value="InterPro"/>
</dbReference>
<dbReference type="CDD" id="cd00067">
    <property type="entry name" value="GAL4"/>
    <property type="match status" value="1"/>
</dbReference>
<dbReference type="CDD" id="cd12148">
    <property type="entry name" value="fungal_TF_MHR"/>
    <property type="match status" value="1"/>
</dbReference>